<feature type="compositionally biased region" description="Low complexity" evidence="1">
    <location>
        <begin position="242"/>
        <end position="252"/>
    </location>
</feature>
<reference evidence="3" key="1">
    <citation type="submission" date="2017-11" db="EMBL/GenBank/DDBJ databases">
        <title>Phenotypic and genomic properties of facultatively anaerobic sulfur-reducing natronoarchaea from hypersaline soda lakes.</title>
        <authorList>
            <person name="Sorokin D.Y."/>
            <person name="Kublanov I.V."/>
            <person name="Roman P."/>
            <person name="Sinninghe Damste J.S."/>
            <person name="Golyshin P.N."/>
            <person name="Rojo D."/>
            <person name="Ciordia S."/>
            <person name="Mena M.D.C."/>
            <person name="Ferrer M."/>
            <person name="Messina E."/>
            <person name="Smedile F."/>
            <person name="La Spada G."/>
            <person name="La Cono V."/>
            <person name="Yakimov M.M."/>
        </authorList>
    </citation>
    <scope>NUCLEOTIDE SEQUENCE [LARGE SCALE GENOMIC DNA]</scope>
    <source>
        <strain evidence="3">AArc-Sl</strain>
    </source>
</reference>
<dbReference type="KEGG" id="hdf:AArcSl_1475"/>
<dbReference type="InterPro" id="IPR055708">
    <property type="entry name" value="DUF7284"/>
</dbReference>
<sequence length="272" mass="27398">MTSTAIDAGVFLLLVSASVLALGSAVEPAGPFASSTASGTGVDVLATTATVAYDPRMSGTDAGGGTTAGDERRVHGSLRGLIARGTVAGAGIGDDALDPDGVAFRRAVERELDARLDGRTQVIATWEPVAGSEFRGKLRAGGQPPPDAAVHATVVSVPTPFPPADIDDPDSVRSFASAFVDDRFPVEALRASLRGEDAAASHAAARYRHAGAVALGDGTAVEGTTPEETNAALAGGLARRIATSSTATGTSSKQPGGTARDGAAVRIVVRRW</sequence>
<dbReference type="EMBL" id="CP025066">
    <property type="protein sequence ID" value="AUX09104.1"/>
    <property type="molecule type" value="Genomic_DNA"/>
</dbReference>
<dbReference type="GeneID" id="37877828"/>
<feature type="region of interest" description="Disordered" evidence="1">
    <location>
        <begin position="242"/>
        <end position="261"/>
    </location>
</feature>
<protein>
    <submittedName>
        <fullName evidence="2">Uncharacterized protein</fullName>
    </submittedName>
</protein>
<proteinExistence type="predicted"/>
<keyword evidence="3" id="KW-1185">Reference proteome</keyword>
<evidence type="ECO:0000256" key="1">
    <source>
        <dbReference type="SAM" id="MobiDB-lite"/>
    </source>
</evidence>
<dbReference type="OrthoDB" id="203217at2157"/>
<organism evidence="2 3">
    <name type="scientific">Halalkaliarchaeum desulfuricum</name>
    <dbReference type="NCBI Taxonomy" id="2055893"/>
    <lineage>
        <taxon>Archaea</taxon>
        <taxon>Methanobacteriati</taxon>
        <taxon>Methanobacteriota</taxon>
        <taxon>Stenosarchaea group</taxon>
        <taxon>Halobacteria</taxon>
        <taxon>Halobacteriales</taxon>
        <taxon>Haloferacaceae</taxon>
        <taxon>Halalkaliarchaeum</taxon>
    </lineage>
</organism>
<name>A0A343TJ32_9EURY</name>
<dbReference type="Proteomes" id="UP000263012">
    <property type="component" value="Chromosome"/>
</dbReference>
<dbReference type="RefSeq" id="WP_119817148.1">
    <property type="nucleotide sequence ID" value="NZ_CP025066.1"/>
</dbReference>
<dbReference type="AlphaFoldDB" id="A0A343TJ32"/>
<gene>
    <name evidence="2" type="ORF">AArcSl_1475</name>
</gene>
<accession>A0A343TJ32</accession>
<evidence type="ECO:0000313" key="3">
    <source>
        <dbReference type="Proteomes" id="UP000263012"/>
    </source>
</evidence>
<evidence type="ECO:0000313" key="2">
    <source>
        <dbReference type="EMBL" id="AUX09104.1"/>
    </source>
</evidence>
<dbReference type="Pfam" id="PF23955">
    <property type="entry name" value="DUF7284"/>
    <property type="match status" value="1"/>
</dbReference>